<feature type="region of interest" description="Disordered" evidence="1">
    <location>
        <begin position="39"/>
        <end position="90"/>
    </location>
</feature>
<dbReference type="PANTHER" id="PTHR30189:SF1">
    <property type="entry name" value="LPS-ASSEMBLY PROTEIN LPTD"/>
    <property type="match status" value="1"/>
</dbReference>
<dbReference type="RefSeq" id="WP_004329961.1">
    <property type="nucleotide sequence ID" value="NZ_DS499580.1"/>
</dbReference>
<proteinExistence type="predicted"/>
<name>B0MVJ1_9BACT</name>
<gene>
    <name evidence="3" type="ORF">ALIPUT_01148</name>
</gene>
<comment type="caution">
    <text evidence="3">The sequence shown here is derived from an EMBL/GenBank/DDBJ whole genome shotgun (WGS) entry which is preliminary data.</text>
</comment>
<sequence length="964" mass="109091">MIFFGILDRLKAKYIFSGALLLLFLLPVLGMALPGGVQHPATPERQTPPDSTPTQAVQKSRRETRREIRRLQREADRPPTAETRTEEEQDSLFDTRIDSIFGAPPLSPIAPADSTAPTGNDSLLRDSLRQDTTQRDTTRKKSFLDDIISGKNQDSLYYDVRNRTVYIYNQGDINYQNMNLKGDFMRVNMDEKIIYAHGKRDTIDGKPTVTNPTFTEGAANPYTMDTITYNIGSKKAKIKGVATQEGDGWLIGNNVKKMDDNTIHIQDGKYTTCDQTDHPHFYLAMTKAKVIPGKKVVTGPAYLVLEDVPIYFPLLPEGFFPLSSGPKSGLLMPTFGEESTKGFYIRDLGYYFTLGEHMDLAIRGGIYTLGSWEASAMSRYMKRYKYNGTLNFNYSNVRVGDKGEPDFLQQNNFQLYWQHTQDPKANPGSTFSASVDFRTSGYNRYSATSLNEALQTQTSSTISYSKSWLGTPFSLSANMSVSQNSQSGTLSIALPNVVFNVSTFYPFKRKEAMGKQRWYEKISLRYTGKFNNKANAKESEIFTKETLQNMQYGFEHSIPISATYNIFNYINFGPTINYTEKWYFKKQEQVWNPVLNRIDKLDPEYGFYRLYNYNFSLQASTIIYGRYEAKKKTRKIQAIRHTITPTVSFSYAPDFSKQKYGYVKTVQSDTLGNFKTYSPFEGSIFGVPSSGQSMAINASLSQTLEMKVLSKRDTSGMKKIKLIDELRIGQVSYNFLADSMGLSNIPISLRTTVFQNFGININATLDPYRVTPQGQRINKLFFPGRVVSASTSFGYTFQSRQDNSTPAINDINSAPVDPAYANPFYDPYGQMNPALRRQYMTQAYYDFSLPWNLGFNYTVSYSASPTNNGTTGYQKNITQTLGINGSVTILPKMGITFQGGYDFQAKELTPASITISRDLHCWQMSFAWVPFGHYQSWSFNIGVKAASLADLKYDKSQSMFDNLY</sequence>
<feature type="region of interest" description="Disordered" evidence="1">
    <location>
        <begin position="104"/>
        <end position="139"/>
    </location>
</feature>
<dbReference type="GO" id="GO:0009279">
    <property type="term" value="C:cell outer membrane"/>
    <property type="evidence" value="ECO:0007669"/>
    <property type="project" value="TreeGrafter"/>
</dbReference>
<reference evidence="3" key="2">
    <citation type="submission" date="2013-09" db="EMBL/GenBank/DDBJ databases">
        <title>Draft genome sequence of Alistipes putredinis (DSM 17216).</title>
        <authorList>
            <person name="Sudarsanam P."/>
            <person name="Ley R."/>
            <person name="Guruge J."/>
            <person name="Turnbaugh P.J."/>
            <person name="Mahowald M."/>
            <person name="Liep D."/>
            <person name="Gordon J."/>
        </authorList>
    </citation>
    <scope>NUCLEOTIDE SEQUENCE</scope>
    <source>
        <strain evidence="3">DSM 17216</strain>
    </source>
</reference>
<evidence type="ECO:0000313" key="4">
    <source>
        <dbReference type="Proteomes" id="UP000005819"/>
    </source>
</evidence>
<evidence type="ECO:0000259" key="2">
    <source>
        <dbReference type="Pfam" id="PF19838"/>
    </source>
</evidence>
<dbReference type="eggNOG" id="COG1452">
    <property type="taxonomic scope" value="Bacteria"/>
</dbReference>
<dbReference type="AlphaFoldDB" id="B0MVJ1"/>
<dbReference type="EMBL" id="ABFK02000017">
    <property type="protein sequence ID" value="EDS04085.1"/>
    <property type="molecule type" value="Genomic_DNA"/>
</dbReference>
<feature type="compositionally biased region" description="Basic and acidic residues" evidence="1">
    <location>
        <begin position="60"/>
        <end position="86"/>
    </location>
</feature>
<dbReference type="GO" id="GO:1990351">
    <property type="term" value="C:transporter complex"/>
    <property type="evidence" value="ECO:0007669"/>
    <property type="project" value="TreeGrafter"/>
</dbReference>
<evidence type="ECO:0000313" key="3">
    <source>
        <dbReference type="EMBL" id="EDS04085.1"/>
    </source>
</evidence>
<feature type="compositionally biased region" description="Basic and acidic residues" evidence="1">
    <location>
        <begin position="123"/>
        <end position="139"/>
    </location>
</feature>
<accession>B0MVJ1</accession>
<evidence type="ECO:0000256" key="1">
    <source>
        <dbReference type="SAM" id="MobiDB-lite"/>
    </source>
</evidence>
<organism evidence="3 4">
    <name type="scientific">Alistipes putredinis DSM 17216</name>
    <dbReference type="NCBI Taxonomy" id="445970"/>
    <lineage>
        <taxon>Bacteria</taxon>
        <taxon>Pseudomonadati</taxon>
        <taxon>Bacteroidota</taxon>
        <taxon>Bacteroidia</taxon>
        <taxon>Bacteroidales</taxon>
        <taxon>Rikenellaceae</taxon>
        <taxon>Alistipes</taxon>
    </lineage>
</organism>
<dbReference type="GeneID" id="73804046"/>
<protein>
    <recommendedName>
        <fullName evidence="2">LPS-assembly protein LptD central domain-containing protein</fullName>
    </recommendedName>
</protein>
<feature type="compositionally biased region" description="Polar residues" evidence="1">
    <location>
        <begin position="44"/>
        <end position="58"/>
    </location>
</feature>
<dbReference type="Proteomes" id="UP000005819">
    <property type="component" value="Unassembled WGS sequence"/>
</dbReference>
<dbReference type="PANTHER" id="PTHR30189">
    <property type="entry name" value="LPS-ASSEMBLY PROTEIN"/>
    <property type="match status" value="1"/>
</dbReference>
<dbReference type="InterPro" id="IPR050218">
    <property type="entry name" value="LptD"/>
</dbReference>
<dbReference type="HOGENOM" id="CLU_007637_0_0_10"/>
<dbReference type="InterPro" id="IPR045659">
    <property type="entry name" value="LptD_2"/>
</dbReference>
<reference evidence="3" key="1">
    <citation type="submission" date="2007-10" db="EMBL/GenBank/DDBJ databases">
        <authorList>
            <person name="Fulton L."/>
            <person name="Clifton S."/>
            <person name="Fulton B."/>
            <person name="Xu J."/>
            <person name="Minx P."/>
            <person name="Pepin K.H."/>
            <person name="Johnson M."/>
            <person name="Thiruvilangam P."/>
            <person name="Bhonagiri V."/>
            <person name="Nash W.E."/>
            <person name="Mardis E.R."/>
            <person name="Wilson R.K."/>
        </authorList>
    </citation>
    <scope>NUCLEOTIDE SEQUENCE [LARGE SCALE GENOMIC DNA]</scope>
    <source>
        <strain evidence="3">DSM 17216</strain>
    </source>
</reference>
<dbReference type="Pfam" id="PF19838">
    <property type="entry name" value="LptD_2"/>
    <property type="match status" value="1"/>
</dbReference>
<feature type="domain" description="LPS-assembly protein LptD central" evidence="2">
    <location>
        <begin position="296"/>
        <end position="768"/>
    </location>
</feature>
<keyword evidence="4" id="KW-1185">Reference proteome</keyword>